<evidence type="ECO:0000313" key="2">
    <source>
        <dbReference type="Proteomes" id="UP001158576"/>
    </source>
</evidence>
<organism evidence="1 2">
    <name type="scientific">Oikopleura dioica</name>
    <name type="common">Tunicate</name>
    <dbReference type="NCBI Taxonomy" id="34765"/>
    <lineage>
        <taxon>Eukaryota</taxon>
        <taxon>Metazoa</taxon>
        <taxon>Chordata</taxon>
        <taxon>Tunicata</taxon>
        <taxon>Appendicularia</taxon>
        <taxon>Copelata</taxon>
        <taxon>Oikopleuridae</taxon>
        <taxon>Oikopleura</taxon>
    </lineage>
</organism>
<reference evidence="1 2" key="1">
    <citation type="submission" date="2021-04" db="EMBL/GenBank/DDBJ databases">
        <authorList>
            <person name="Bliznina A."/>
        </authorList>
    </citation>
    <scope>NUCLEOTIDE SEQUENCE [LARGE SCALE GENOMIC DNA]</scope>
</reference>
<sequence length="238" mass="26937">MLGRVSRPLTSLRFGGFAYFQQTAGAKIYQRNEKSKFTVDLMKGLLMGLGLGLGMNIVFGVAEGPYYYDPEQHTPEEYEFHKSALSRFLYKYWFTSQRVAHWQTYAGMLFQDEVRSKDRLVQDVRRISAQTGAIGMSSGYYSHAQNVGGVADKHAYLHATAPQLLNEMIQYADENEILRAKDQIIQKVIVEKGEGALRQGVTVEFNPGETLRLPAVGVAPSPHLKPDWYNYDVETKDQ</sequence>
<gene>
    <name evidence="1" type="ORF">OKIOD_LOCUS7297</name>
</gene>
<dbReference type="Proteomes" id="UP001158576">
    <property type="component" value="Chromosome XSR"/>
</dbReference>
<proteinExistence type="predicted"/>
<accession>A0ABN7SHR8</accession>
<protein>
    <submittedName>
        <fullName evidence="1">Oidioi.mRNA.OKI2018_I69.XSR.g15739.t1.cds</fullName>
    </submittedName>
</protein>
<name>A0ABN7SHR8_OIKDI</name>
<evidence type="ECO:0000313" key="1">
    <source>
        <dbReference type="EMBL" id="CAG5098513.1"/>
    </source>
</evidence>
<keyword evidence="2" id="KW-1185">Reference proteome</keyword>
<dbReference type="EMBL" id="OU015569">
    <property type="protein sequence ID" value="CAG5098513.1"/>
    <property type="molecule type" value="Genomic_DNA"/>
</dbReference>